<feature type="region of interest" description="Disordered" evidence="1">
    <location>
        <begin position="1"/>
        <end position="63"/>
    </location>
</feature>
<sequence>MDSQALPHASPPPPPPSSPSPMSPLNLRTSDWSPIVPPKSLPSPPPSSPACSSQEHQLSRSLSPTKITESFRRHLATSSAVGDAPGYVDLAAWKAIRTLKNFQDRTTCYCCPTSAQERSISASRTLKLDKREAEEKSSKVQEIDLCQIQKLSNMLNSIFIPKLESGEDADSLSHRFDSLSIGKSQASGCSGLNGRRRVTHTPLDQIIRKLSLDECRTAATKAECRSRLSAPYYSSFAHQWRSRPNTLMYRYLSAPNVMEGPHSPMSVVSTRGGAPRLPVLDSPPGWTVEDLHRVKDWMESQGTIASLLAANQRPGTVPSLRSVILDKHMSDRSLLLPGRGLTPARNSSPAIVDASLEEEEDPELVM</sequence>
<evidence type="ECO:0000256" key="1">
    <source>
        <dbReference type="SAM" id="MobiDB-lite"/>
    </source>
</evidence>
<organism evidence="2">
    <name type="scientific">Cyprideis torosa</name>
    <dbReference type="NCBI Taxonomy" id="163714"/>
    <lineage>
        <taxon>Eukaryota</taxon>
        <taxon>Metazoa</taxon>
        <taxon>Ecdysozoa</taxon>
        <taxon>Arthropoda</taxon>
        <taxon>Crustacea</taxon>
        <taxon>Oligostraca</taxon>
        <taxon>Ostracoda</taxon>
        <taxon>Podocopa</taxon>
        <taxon>Podocopida</taxon>
        <taxon>Cytherocopina</taxon>
        <taxon>Cytheroidea</taxon>
        <taxon>Cytherideidae</taxon>
        <taxon>Cyprideis</taxon>
    </lineage>
</organism>
<protein>
    <submittedName>
        <fullName evidence="2">Uncharacterized protein</fullName>
    </submittedName>
</protein>
<dbReference type="EMBL" id="OB660665">
    <property type="protein sequence ID" value="CAD7225798.1"/>
    <property type="molecule type" value="Genomic_DNA"/>
</dbReference>
<gene>
    <name evidence="2" type="ORF">CTOB1V02_LOCUS3730</name>
</gene>
<reference evidence="2" key="1">
    <citation type="submission" date="2020-11" db="EMBL/GenBank/DDBJ databases">
        <authorList>
            <person name="Tran Van P."/>
        </authorList>
    </citation>
    <scope>NUCLEOTIDE SEQUENCE</scope>
</reference>
<accession>A0A7R8ZIK8</accession>
<feature type="compositionally biased region" description="Pro residues" evidence="1">
    <location>
        <begin position="35"/>
        <end position="48"/>
    </location>
</feature>
<proteinExistence type="predicted"/>
<evidence type="ECO:0000313" key="2">
    <source>
        <dbReference type="EMBL" id="CAD7225798.1"/>
    </source>
</evidence>
<name>A0A7R8ZIK8_9CRUS</name>
<feature type="compositionally biased region" description="Polar residues" evidence="1">
    <location>
        <begin position="54"/>
        <end position="63"/>
    </location>
</feature>
<dbReference type="AlphaFoldDB" id="A0A7R8ZIK8"/>
<feature type="compositionally biased region" description="Acidic residues" evidence="1">
    <location>
        <begin position="355"/>
        <end position="366"/>
    </location>
</feature>
<feature type="region of interest" description="Disordered" evidence="1">
    <location>
        <begin position="336"/>
        <end position="366"/>
    </location>
</feature>
<feature type="compositionally biased region" description="Pro residues" evidence="1">
    <location>
        <begin position="9"/>
        <end position="22"/>
    </location>
</feature>